<feature type="transmembrane region" description="Helical" evidence="8">
    <location>
        <begin position="135"/>
        <end position="155"/>
    </location>
</feature>
<dbReference type="PANTHER" id="PTHR30472:SF25">
    <property type="entry name" value="ABC TRANSPORTER PERMEASE PROTEIN MJ0876-RELATED"/>
    <property type="match status" value="1"/>
</dbReference>
<gene>
    <name evidence="9" type="ORF">CLV72_11067</name>
</gene>
<comment type="similarity">
    <text evidence="2">Belongs to the binding-protein-dependent transport system permease family. FecCD subfamily.</text>
</comment>
<reference evidence="9 10" key="1">
    <citation type="submission" date="2018-03" db="EMBL/GenBank/DDBJ databases">
        <title>Genomic Encyclopedia of Archaeal and Bacterial Type Strains, Phase II (KMG-II): from individual species to whole genera.</title>
        <authorList>
            <person name="Goeker M."/>
        </authorList>
    </citation>
    <scope>NUCLEOTIDE SEQUENCE [LARGE SCALE GENOMIC DNA]</scope>
    <source>
        <strain evidence="9 10">DSM 45601</strain>
    </source>
</reference>
<evidence type="ECO:0000256" key="5">
    <source>
        <dbReference type="ARBA" id="ARBA00022692"/>
    </source>
</evidence>
<dbReference type="SUPFAM" id="SSF81345">
    <property type="entry name" value="ABC transporter involved in vitamin B12 uptake, BtuC"/>
    <property type="match status" value="1"/>
</dbReference>
<dbReference type="Gene3D" id="1.10.3470.10">
    <property type="entry name" value="ABC transporter involved in vitamin B12 uptake, BtuC"/>
    <property type="match status" value="2"/>
</dbReference>
<keyword evidence="6 8" id="KW-1133">Transmembrane helix</keyword>
<feature type="transmembrane region" description="Helical" evidence="8">
    <location>
        <begin position="162"/>
        <end position="188"/>
    </location>
</feature>
<accession>A0A2T0PTT1</accession>
<evidence type="ECO:0000256" key="8">
    <source>
        <dbReference type="SAM" id="Phobius"/>
    </source>
</evidence>
<evidence type="ECO:0000256" key="7">
    <source>
        <dbReference type="ARBA" id="ARBA00023136"/>
    </source>
</evidence>
<dbReference type="InterPro" id="IPR037294">
    <property type="entry name" value="ABC_BtuC-like"/>
</dbReference>
<feature type="transmembrane region" description="Helical" evidence="8">
    <location>
        <begin position="281"/>
        <end position="303"/>
    </location>
</feature>
<feature type="transmembrane region" description="Helical" evidence="8">
    <location>
        <begin position="208"/>
        <end position="230"/>
    </location>
</feature>
<dbReference type="PANTHER" id="PTHR30472">
    <property type="entry name" value="FERRIC ENTEROBACTIN TRANSPORT SYSTEM PERMEASE PROTEIN"/>
    <property type="match status" value="1"/>
</dbReference>
<dbReference type="Pfam" id="PF01032">
    <property type="entry name" value="FecCD"/>
    <property type="match status" value="2"/>
</dbReference>
<comment type="caution">
    <text evidence="9">The sequence shown here is derived from an EMBL/GenBank/DDBJ whole genome shotgun (WGS) entry which is preliminary data.</text>
</comment>
<feature type="transmembrane region" description="Helical" evidence="8">
    <location>
        <begin position="242"/>
        <end position="275"/>
    </location>
</feature>
<feature type="transmembrane region" description="Helical" evidence="8">
    <location>
        <begin position="80"/>
        <end position="103"/>
    </location>
</feature>
<proteinExistence type="inferred from homology"/>
<keyword evidence="5 8" id="KW-0812">Transmembrane</keyword>
<feature type="transmembrane region" description="Helical" evidence="8">
    <location>
        <begin position="27"/>
        <end position="51"/>
    </location>
</feature>
<evidence type="ECO:0000256" key="4">
    <source>
        <dbReference type="ARBA" id="ARBA00022475"/>
    </source>
</evidence>
<keyword evidence="3" id="KW-0813">Transport</keyword>
<protein>
    <submittedName>
        <fullName evidence="9">Iron complex transport system permease protein</fullName>
    </submittedName>
</protein>
<evidence type="ECO:0000256" key="3">
    <source>
        <dbReference type="ARBA" id="ARBA00022448"/>
    </source>
</evidence>
<organism evidence="9 10">
    <name type="scientific">Allonocardiopsis opalescens</name>
    <dbReference type="NCBI Taxonomy" id="1144618"/>
    <lineage>
        <taxon>Bacteria</taxon>
        <taxon>Bacillati</taxon>
        <taxon>Actinomycetota</taxon>
        <taxon>Actinomycetes</taxon>
        <taxon>Streptosporangiales</taxon>
        <taxon>Allonocardiopsis</taxon>
    </lineage>
</organism>
<evidence type="ECO:0000313" key="9">
    <source>
        <dbReference type="EMBL" id="PRX92307.1"/>
    </source>
</evidence>
<keyword evidence="4" id="KW-1003">Cell membrane</keyword>
<name>A0A2T0PTT1_9ACTN</name>
<evidence type="ECO:0000256" key="1">
    <source>
        <dbReference type="ARBA" id="ARBA00004651"/>
    </source>
</evidence>
<dbReference type="GO" id="GO:0005886">
    <property type="term" value="C:plasma membrane"/>
    <property type="evidence" value="ECO:0007669"/>
    <property type="project" value="UniProtKB-SubCell"/>
</dbReference>
<dbReference type="InterPro" id="IPR000522">
    <property type="entry name" value="ABC_transptr_permease_BtuC"/>
</dbReference>
<evidence type="ECO:0000256" key="6">
    <source>
        <dbReference type="ARBA" id="ARBA00022989"/>
    </source>
</evidence>
<dbReference type="GO" id="GO:0022857">
    <property type="term" value="F:transmembrane transporter activity"/>
    <property type="evidence" value="ECO:0007669"/>
    <property type="project" value="InterPro"/>
</dbReference>
<keyword evidence="7 8" id="KW-0472">Membrane</keyword>
<dbReference type="AlphaFoldDB" id="A0A2T0PTT1"/>
<feature type="transmembrane region" description="Helical" evidence="8">
    <location>
        <begin position="315"/>
        <end position="335"/>
    </location>
</feature>
<evidence type="ECO:0000256" key="2">
    <source>
        <dbReference type="ARBA" id="ARBA00007935"/>
    </source>
</evidence>
<dbReference type="Proteomes" id="UP000237846">
    <property type="component" value="Unassembled WGS sequence"/>
</dbReference>
<dbReference type="EMBL" id="PVZC01000010">
    <property type="protein sequence ID" value="PRX92307.1"/>
    <property type="molecule type" value="Genomic_DNA"/>
</dbReference>
<comment type="subcellular location">
    <subcellularLocation>
        <location evidence="1">Cell membrane</location>
        <topology evidence="1">Multi-pass membrane protein</topology>
    </subcellularLocation>
</comment>
<evidence type="ECO:0000313" key="10">
    <source>
        <dbReference type="Proteomes" id="UP000237846"/>
    </source>
</evidence>
<sequence length="354" mass="34601">MRRGWACGSVRGVVAVVWVRSVVWRSLVVVAAVGSVPAVAWAALTVGAFPLGFGEAVEVLRGGGRPQVRLIVWELRLPRLLVAVAVGAGLAVAGVLVQGVAGVRLVDGRGLGAASGAALACVVAAGAGAAVSVPWVLMAAGVVGAGAVAAVWWWLGSRVRGVLGVVGLGLGVDAVLSVGAAVLAAVWFGGEAVRHWALGSLAGLDLGWAWAVWLVVPVPAVAGVVVAWSGGEGPRLRGGWSGAGVVLAALLVGVCVSAVGPVALVGVGAGLLAAWAVGGHWGWAALAAAPLGASLLLAVDLVARTLVAPVEIPAGLLALPVALLVMAVGVVVLVGRAGVDGVVERAGVAPGGRV</sequence>
<keyword evidence="10" id="KW-1185">Reference proteome</keyword>
<feature type="transmembrane region" description="Helical" evidence="8">
    <location>
        <begin position="110"/>
        <end position="129"/>
    </location>
</feature>